<dbReference type="Proteomes" id="UP000250796">
    <property type="component" value="Chromosome MESINF"/>
</dbReference>
<sequence length="535" mass="60047">MKSEHWKNRRFRLLLYVFFGLAFLVPSLIILNNTPSIVNLESNFDTLRAIVGIIVLIQGALLATVVIVTVLSAIMIASTYSTRLLYMFARFPDSYFVACLFAFNVVFGTLLLASFPQAGSVLIKVFISSGLLAISFFVPYLIRLLGIMQLENVLSTLKAKGVNTTRASETVRILKILVHLTERAVNENDRDAFCAIVSAASEVASSAIYRGAGSENEISKWIRNLVDNLRNFTLELLRRGQSETVISLLQAYEDLGVALQEVNENWDCLVMELLKDLQYIDEMSLEVDLRNRVSFQKKIRKAIIAILKAGPVSSAASEIFSSSFVSLNNLLNSGCLNLTSKDELSSVLQTIKDMSEIEGRFFKAKILPNSRWELVLAGLAEQKTNREIMEELRKAIEKSIKGYVKNGQCILAFERLQKIYENSRAFRGFFEGFFDASLLNEFIGNACPVKITEAAIGTMRDFILDNISIDKSFLTDTAVRLSNLESMGIKKTALEIFRDLLSRLDAMSKTCTNDKKIDSNKTREIVEKEIFERLA</sequence>
<dbReference type="AlphaFoldDB" id="A0A7Z7LF13"/>
<name>A0A7Z7LF13_9BACT</name>
<dbReference type="EMBL" id="LS974202">
    <property type="protein sequence ID" value="SSC12772.1"/>
    <property type="molecule type" value="Genomic_DNA"/>
</dbReference>
<accession>A0A7Z7LF13</accession>
<evidence type="ECO:0008006" key="4">
    <source>
        <dbReference type="Google" id="ProtNLM"/>
    </source>
</evidence>
<evidence type="ECO:0000256" key="1">
    <source>
        <dbReference type="SAM" id="Phobius"/>
    </source>
</evidence>
<protein>
    <recommendedName>
        <fullName evidence="4">DUF2254 domain-containing protein</fullName>
    </recommendedName>
</protein>
<feature type="transmembrane region" description="Helical" evidence="1">
    <location>
        <begin position="12"/>
        <end position="30"/>
    </location>
</feature>
<keyword evidence="1" id="KW-1133">Transmembrane helix</keyword>
<keyword evidence="3" id="KW-1185">Reference proteome</keyword>
<organism evidence="2 3">
    <name type="scientific">Mesotoga infera</name>
    <dbReference type="NCBI Taxonomy" id="1236046"/>
    <lineage>
        <taxon>Bacteria</taxon>
        <taxon>Thermotogati</taxon>
        <taxon>Thermotogota</taxon>
        <taxon>Thermotogae</taxon>
        <taxon>Kosmotogales</taxon>
        <taxon>Kosmotogaceae</taxon>
        <taxon>Mesotoga</taxon>
    </lineage>
</organism>
<feature type="transmembrane region" description="Helical" evidence="1">
    <location>
        <begin position="121"/>
        <end position="142"/>
    </location>
</feature>
<proteinExistence type="predicted"/>
<keyword evidence="1" id="KW-0472">Membrane</keyword>
<dbReference type="KEGG" id="minf:MESINF_1328"/>
<feature type="transmembrane region" description="Helical" evidence="1">
    <location>
        <begin position="50"/>
        <end position="74"/>
    </location>
</feature>
<reference evidence="2 3" key="1">
    <citation type="submission" date="2017-01" db="EMBL/GenBank/DDBJ databases">
        <authorList>
            <person name="Erauso G."/>
        </authorList>
    </citation>
    <scope>NUCLEOTIDE SEQUENCE [LARGE SCALE GENOMIC DNA]</scope>
    <source>
        <strain evidence="2">MESINF1</strain>
    </source>
</reference>
<evidence type="ECO:0000313" key="2">
    <source>
        <dbReference type="EMBL" id="SSC12772.1"/>
    </source>
</evidence>
<evidence type="ECO:0000313" key="3">
    <source>
        <dbReference type="Proteomes" id="UP000250796"/>
    </source>
</evidence>
<feature type="transmembrane region" description="Helical" evidence="1">
    <location>
        <begin position="95"/>
        <end position="115"/>
    </location>
</feature>
<gene>
    <name evidence="2" type="ORF">MESINF_1328</name>
</gene>
<keyword evidence="1" id="KW-0812">Transmembrane</keyword>